<dbReference type="EMBL" id="JBFMIA010000016">
    <property type="protein sequence ID" value="MEW9502822.1"/>
    <property type="molecule type" value="Genomic_DNA"/>
</dbReference>
<name>A0ABV3Q662_9BACL</name>
<reference evidence="7 8" key="1">
    <citation type="journal article" date="1979" name="Int. J. Syst. Evol. Microbiol.">
        <title>Bacillus globisporus subsp. marinus subsp. nov.</title>
        <authorList>
            <person name="Liu H."/>
        </authorList>
    </citation>
    <scope>NUCLEOTIDE SEQUENCE [LARGE SCALE GENOMIC DNA]</scope>
    <source>
        <strain evidence="7 8">DSM 1297</strain>
    </source>
</reference>
<feature type="domain" description="Glycosyl transferase family 28 C-terminal" evidence="5">
    <location>
        <begin position="204"/>
        <end position="348"/>
    </location>
</feature>
<gene>
    <name evidence="7" type="ORF">AB1471_13585</name>
</gene>
<keyword evidence="8" id="KW-1185">Reference proteome</keyword>
<dbReference type="InterPro" id="IPR050519">
    <property type="entry name" value="Glycosyltransf_28_UgtP"/>
</dbReference>
<dbReference type="InterPro" id="IPR007235">
    <property type="entry name" value="Glyco_trans_28_C"/>
</dbReference>
<keyword evidence="3" id="KW-0328">Glycosyltransferase</keyword>
<evidence type="ECO:0000256" key="4">
    <source>
        <dbReference type="ARBA" id="ARBA00022679"/>
    </source>
</evidence>
<feature type="domain" description="Diacylglycerol glucosyltransferase N-terminal" evidence="6">
    <location>
        <begin position="16"/>
        <end position="180"/>
    </location>
</feature>
<evidence type="ECO:0000256" key="2">
    <source>
        <dbReference type="ARBA" id="ARBA00006962"/>
    </source>
</evidence>
<comment type="caution">
    <text evidence="7">The sequence shown here is derived from an EMBL/GenBank/DDBJ whole genome shotgun (WGS) entry which is preliminary data.</text>
</comment>
<comment type="similarity">
    <text evidence="2">Belongs to the glycosyltransferase 28 family.</text>
</comment>
<dbReference type="Pfam" id="PF04101">
    <property type="entry name" value="Glyco_tran_28_C"/>
    <property type="match status" value="1"/>
</dbReference>
<evidence type="ECO:0000313" key="7">
    <source>
        <dbReference type="EMBL" id="MEW9502822.1"/>
    </source>
</evidence>
<dbReference type="Proteomes" id="UP001556040">
    <property type="component" value="Unassembled WGS sequence"/>
</dbReference>
<evidence type="ECO:0000256" key="1">
    <source>
        <dbReference type="ARBA" id="ARBA00004370"/>
    </source>
</evidence>
<dbReference type="InterPro" id="IPR009695">
    <property type="entry name" value="Diacylglyc_glucosyltr_N"/>
</dbReference>
<evidence type="ECO:0000313" key="8">
    <source>
        <dbReference type="Proteomes" id="UP001556040"/>
    </source>
</evidence>
<dbReference type="PANTHER" id="PTHR43025">
    <property type="entry name" value="MONOGALACTOSYLDIACYLGLYCEROL SYNTHASE"/>
    <property type="match status" value="1"/>
</dbReference>
<evidence type="ECO:0000256" key="3">
    <source>
        <dbReference type="ARBA" id="ARBA00022676"/>
    </source>
</evidence>
<organism evidence="7 8">
    <name type="scientific">Jeotgalibacillus marinus</name>
    <dbReference type="NCBI Taxonomy" id="86667"/>
    <lineage>
        <taxon>Bacteria</taxon>
        <taxon>Bacillati</taxon>
        <taxon>Bacillota</taxon>
        <taxon>Bacilli</taxon>
        <taxon>Bacillales</taxon>
        <taxon>Caryophanaceae</taxon>
        <taxon>Jeotgalibacillus</taxon>
    </lineage>
</organism>
<comment type="subcellular location">
    <subcellularLocation>
        <location evidence="1">Membrane</location>
    </subcellularLocation>
</comment>
<dbReference type="SUPFAM" id="SSF53756">
    <property type="entry name" value="UDP-Glycosyltransferase/glycogen phosphorylase"/>
    <property type="match status" value="1"/>
</dbReference>
<dbReference type="PANTHER" id="PTHR43025:SF3">
    <property type="entry name" value="MONOGALACTOSYLDIACYLGLYCEROL SYNTHASE 1, CHLOROPLASTIC"/>
    <property type="match status" value="1"/>
</dbReference>
<sequence>MKKQVLILSEAIGNGHTKAGEALMQGISHLSPSVHTQVLEVGQALHPITTNLIVNSYIKMIVHFPSLWRKIYFKTHNKPFSNWKKYVIHQLIHRHIEALLENEKPHLIVCTHPFTSSTASRLKKMGHKFTLCTMVTDFYVHGAWAHSEVDFYMVSNKDVYKQLIEMGIPEHRIVVTGMPINSNFCVRKNKQELRKKLNLKDIPTLMIMGGGLGLGGMRQLAHALLKWKEKIQVIICTGNNRALRSSFLKDERFHHPNIRILGFVDVIDEWMEATDFLITKPGGLTCFEALATGIPLYIYQPIPGHEEKNCDFLVNNELATKIDDIESINNIFEKLFDSSQEMDCLDKKRSEFQKGIDPLAGADFIVKHLKGNNTGLG</sequence>
<evidence type="ECO:0000259" key="6">
    <source>
        <dbReference type="Pfam" id="PF06925"/>
    </source>
</evidence>
<dbReference type="RefSeq" id="WP_367780309.1">
    <property type="nucleotide sequence ID" value="NZ_JBFMIA010000016.1"/>
</dbReference>
<keyword evidence="4" id="KW-0808">Transferase</keyword>
<dbReference type="Pfam" id="PF06925">
    <property type="entry name" value="MGDG_synth"/>
    <property type="match status" value="1"/>
</dbReference>
<accession>A0ABV3Q662</accession>
<proteinExistence type="inferred from homology"/>
<protein>
    <submittedName>
        <fullName evidence="7">Glycosyltransferase</fullName>
    </submittedName>
</protein>
<evidence type="ECO:0000259" key="5">
    <source>
        <dbReference type="Pfam" id="PF04101"/>
    </source>
</evidence>
<dbReference type="Gene3D" id="3.40.50.2000">
    <property type="entry name" value="Glycogen Phosphorylase B"/>
    <property type="match status" value="1"/>
</dbReference>